<evidence type="ECO:0000313" key="1">
    <source>
        <dbReference type="EMBL" id="QFZ25360.1"/>
    </source>
</evidence>
<organism evidence="1 2">
    <name type="scientific">Clavispora lusitaniae</name>
    <name type="common">Candida lusitaniae</name>
    <dbReference type="NCBI Taxonomy" id="36911"/>
    <lineage>
        <taxon>Eukaryota</taxon>
        <taxon>Fungi</taxon>
        <taxon>Dikarya</taxon>
        <taxon>Ascomycota</taxon>
        <taxon>Saccharomycotina</taxon>
        <taxon>Pichiomycetes</taxon>
        <taxon>Metschnikowiaceae</taxon>
        <taxon>Clavispora</taxon>
    </lineage>
</organism>
<dbReference type="Proteomes" id="UP000326582">
    <property type="component" value="Chromosome 1"/>
</dbReference>
<name>A0ACD0WDM0_CLALS</name>
<reference evidence="2" key="1">
    <citation type="journal article" date="2019" name="MBio">
        <title>Comparative genomics for the elucidation of multidrug resistance (MDR) in Candida lusitaniae.</title>
        <authorList>
            <person name="Kannan A."/>
            <person name="Asner S.A."/>
            <person name="Trachsel E."/>
            <person name="Kelly S."/>
            <person name="Parker J."/>
            <person name="Sanglard D."/>
        </authorList>
    </citation>
    <scope>NUCLEOTIDE SEQUENCE [LARGE SCALE GENOMIC DNA]</scope>
    <source>
        <strain evidence="2">P1</strain>
    </source>
</reference>
<keyword evidence="2" id="KW-1185">Reference proteome</keyword>
<accession>A0ACD0WDM0</accession>
<dbReference type="EMBL" id="CP038484">
    <property type="protein sequence ID" value="QFZ25360.1"/>
    <property type="molecule type" value="Genomic_DNA"/>
</dbReference>
<gene>
    <name evidence="1" type="ORF">EJF14_10453</name>
</gene>
<protein>
    <submittedName>
        <fullName evidence="1">Branched-chain-amino-acid cytosolic protein</fullName>
    </submittedName>
</protein>
<evidence type="ECO:0000313" key="2">
    <source>
        <dbReference type="Proteomes" id="UP000326582"/>
    </source>
</evidence>
<proteinExistence type="predicted"/>
<sequence>MHLSTQKSTHTSTYKQPVLFCASRPHFSLCNFLLFSGATMSFLARSCFKPANFSRFVSMSAPLDASKLKITKTTTPKPKLANDKLAFGKTFTDHILEVEWTAEKGWAAPTITPYHNFSFDPSTIVFHYGFEAFEGMKAYRDKQDRIRIFRPNKNMERMNGSAERIVLPTFDSDEFIKLIEEFLRLEQDFVPRGEGYSLYLRPTIIGTTATLGVSTPDKALLYMIASPVGPYYSTGFKAVSLEATDYAVRAWPGGVGNKKLGANYAPCVKPQLEAAKRGYQQNLWLFGEEGYITEVGTMNVFFVFQDASGKKELATAPLDGTILEGVTRDSVLTLARARLPEDEWIVSERKFTIGEVKERAAKGELVEAFGAGTAALVSPIKAIGWRGEDINVPLAGGDAGELTMQVADWIKKIQYGEDEFEGWSRVVV</sequence>